<evidence type="ECO:0000313" key="2">
    <source>
        <dbReference type="EMBL" id="KAG7564095.1"/>
    </source>
</evidence>
<gene>
    <name evidence="2" type="ORF">ISN44_As10g008580</name>
</gene>
<organism evidence="2 3">
    <name type="scientific">Arabidopsis suecica</name>
    <name type="common">Swedish thale-cress</name>
    <name type="synonym">Cardaminopsis suecica</name>
    <dbReference type="NCBI Taxonomy" id="45249"/>
    <lineage>
        <taxon>Eukaryota</taxon>
        <taxon>Viridiplantae</taxon>
        <taxon>Streptophyta</taxon>
        <taxon>Embryophyta</taxon>
        <taxon>Tracheophyta</taxon>
        <taxon>Spermatophyta</taxon>
        <taxon>Magnoliopsida</taxon>
        <taxon>eudicotyledons</taxon>
        <taxon>Gunneridae</taxon>
        <taxon>Pentapetalae</taxon>
        <taxon>rosids</taxon>
        <taxon>malvids</taxon>
        <taxon>Brassicales</taxon>
        <taxon>Brassicaceae</taxon>
        <taxon>Camelineae</taxon>
        <taxon>Arabidopsis</taxon>
    </lineage>
</organism>
<feature type="signal peptide" evidence="1">
    <location>
        <begin position="1"/>
        <end position="21"/>
    </location>
</feature>
<comment type="caution">
    <text evidence="2">The sequence shown here is derived from an EMBL/GenBank/DDBJ whole genome shotgun (WGS) entry which is preliminary data.</text>
</comment>
<dbReference type="Proteomes" id="UP000694251">
    <property type="component" value="Chromosome 10"/>
</dbReference>
<keyword evidence="1" id="KW-0732">Signal</keyword>
<keyword evidence="3" id="KW-1185">Reference proteome</keyword>
<accession>A0A8T1ZUX8</accession>
<protein>
    <recommendedName>
        <fullName evidence="4">Secreted protein</fullName>
    </recommendedName>
</protein>
<evidence type="ECO:0000256" key="1">
    <source>
        <dbReference type="SAM" id="SignalP"/>
    </source>
</evidence>
<proteinExistence type="predicted"/>
<sequence length="86" mass="10143">MSRFQTFVFFSVVSFPFVVFTEFSKDSDPVEDHCPVGLYSYFPTKFIKTKWKNKSSSPKIEVPACNLVRGGKVQRYRDVRYHCQYI</sequence>
<reference evidence="2 3" key="1">
    <citation type="submission" date="2020-12" db="EMBL/GenBank/DDBJ databases">
        <title>Concerted genomic and epigenomic changes stabilize Arabidopsis allopolyploids.</title>
        <authorList>
            <person name="Chen Z."/>
        </authorList>
    </citation>
    <scope>NUCLEOTIDE SEQUENCE [LARGE SCALE GENOMIC DNA]</scope>
    <source>
        <strain evidence="2">As9502</strain>
        <tissue evidence="2">Leaf</tissue>
    </source>
</reference>
<feature type="chain" id="PRO_5035901713" description="Secreted protein" evidence="1">
    <location>
        <begin position="22"/>
        <end position="86"/>
    </location>
</feature>
<evidence type="ECO:0008006" key="4">
    <source>
        <dbReference type="Google" id="ProtNLM"/>
    </source>
</evidence>
<name>A0A8T1ZUX8_ARASU</name>
<dbReference type="EMBL" id="JAEFBJ010000010">
    <property type="protein sequence ID" value="KAG7564095.1"/>
    <property type="molecule type" value="Genomic_DNA"/>
</dbReference>
<dbReference type="AlphaFoldDB" id="A0A8T1ZUX8"/>
<evidence type="ECO:0000313" key="3">
    <source>
        <dbReference type="Proteomes" id="UP000694251"/>
    </source>
</evidence>